<gene>
    <name evidence="4" type="ORF">AVDCRST_MAG22-640</name>
</gene>
<evidence type="ECO:0000313" key="4">
    <source>
        <dbReference type="EMBL" id="CAA9391316.1"/>
    </source>
</evidence>
<dbReference type="NCBIfam" id="NF033550">
    <property type="entry name" value="transpos_ISL3"/>
    <property type="match status" value="1"/>
</dbReference>
<evidence type="ECO:0000259" key="2">
    <source>
        <dbReference type="Pfam" id="PF01610"/>
    </source>
</evidence>
<dbReference type="InterPro" id="IPR002560">
    <property type="entry name" value="Transposase_DDE"/>
</dbReference>
<feature type="domain" description="Transposase IS204/IS1001/IS1096/IS1165 zinc-finger" evidence="3">
    <location>
        <begin position="40"/>
        <end position="83"/>
    </location>
</feature>
<dbReference type="EMBL" id="CADCUV010000031">
    <property type="protein sequence ID" value="CAA9391316.1"/>
    <property type="molecule type" value="Genomic_DNA"/>
</dbReference>
<dbReference type="InterPro" id="IPR047951">
    <property type="entry name" value="Transpos_ISL3"/>
</dbReference>
<reference evidence="4" key="1">
    <citation type="submission" date="2020-02" db="EMBL/GenBank/DDBJ databases">
        <authorList>
            <person name="Meier V. D."/>
        </authorList>
    </citation>
    <scope>NUCLEOTIDE SEQUENCE</scope>
    <source>
        <strain evidence="4">AVDCRST_MAG22</strain>
    </source>
</reference>
<feature type="domain" description="Transposase IS204/IS1001/IS1096/IS1165 DDE" evidence="2">
    <location>
        <begin position="423"/>
        <end position="546"/>
    </location>
</feature>
<feature type="domain" description="Transposase IS204/IS1001/IS1096/IS1165 DDE" evidence="2">
    <location>
        <begin position="159"/>
        <end position="256"/>
    </location>
</feature>
<evidence type="ECO:0000259" key="3">
    <source>
        <dbReference type="Pfam" id="PF14690"/>
    </source>
</evidence>
<sequence length="550" mass="61590">MPNADPYSGSFTIPEQLHVDQISFDGDLVTIHASAESPAAECPLCEQPSRRLHGNYARTLADLPWCGTPVRLRIRVRKFFCDEPSCERRIFAERLENIAGVYARGTDRRREALERIAFTLGGEAGARLARELGLLVSPDTLLNRIRGALRPGGEDARVVGVDDFGFRRGNAPGTILVDLERHRVLDLFEGHSADAIARWLRQHPGVEVVGRDRSPVCREGINAGAPRAMQVADRWHLLHGLTQTLEEFLLRKRPALRDGVAEAENDATTGGHGDPDPSSRPESWRVRKEEAARQRHERLVEQWQDIRRLHLAGADVRFIAGKLGVGARTVYRYKDLEDPPPRQTHTTRASVLDPHVPYLLKRWGEGCRDGKRLLGEIRERGYKNSERTFIRFTAELRRAEKDGRPPSSAPRAKKGSVAGLSPTAKNVAALFMRRQEKLSREQKAYLGRLCEADRALADTRRLTQEFAKMVRGLGGEKLDGWLEEAEASEAEVMKKFATALRKDLAAVRAGLTEEWSNGPVEGFVTKLKLIKRQGYGRANFDLLRARALAA</sequence>
<organism evidence="4">
    <name type="scientific">uncultured Rubrobacteraceae bacterium</name>
    <dbReference type="NCBI Taxonomy" id="349277"/>
    <lineage>
        <taxon>Bacteria</taxon>
        <taxon>Bacillati</taxon>
        <taxon>Actinomycetota</taxon>
        <taxon>Rubrobacteria</taxon>
        <taxon>Rubrobacterales</taxon>
        <taxon>Rubrobacteraceae</taxon>
        <taxon>environmental samples</taxon>
    </lineage>
</organism>
<dbReference type="Gene3D" id="1.10.10.60">
    <property type="entry name" value="Homeodomain-like"/>
    <property type="match status" value="1"/>
</dbReference>
<dbReference type="InterPro" id="IPR029261">
    <property type="entry name" value="Transposase_Znf"/>
</dbReference>
<protein>
    <submittedName>
        <fullName evidence="4">Mobile element protein</fullName>
    </submittedName>
</protein>
<feature type="compositionally biased region" description="Basic and acidic residues" evidence="1">
    <location>
        <begin position="273"/>
        <end position="290"/>
    </location>
</feature>
<dbReference type="AlphaFoldDB" id="A0A6J4NLW9"/>
<proteinExistence type="predicted"/>
<dbReference type="Pfam" id="PF01610">
    <property type="entry name" value="DDE_Tnp_ISL3"/>
    <property type="match status" value="2"/>
</dbReference>
<dbReference type="Pfam" id="PF14690">
    <property type="entry name" value="Zn_ribbon_ISL3"/>
    <property type="match status" value="1"/>
</dbReference>
<dbReference type="PANTHER" id="PTHR33498">
    <property type="entry name" value="TRANSPOSASE FOR INSERTION SEQUENCE ELEMENT IS1557"/>
    <property type="match status" value="1"/>
</dbReference>
<feature type="region of interest" description="Disordered" evidence="1">
    <location>
        <begin position="397"/>
        <end position="419"/>
    </location>
</feature>
<feature type="region of interest" description="Disordered" evidence="1">
    <location>
        <begin position="262"/>
        <end position="290"/>
    </location>
</feature>
<accession>A0A6J4NLW9</accession>
<name>A0A6J4NLW9_9ACTN</name>
<dbReference type="PANTHER" id="PTHR33498:SF1">
    <property type="entry name" value="TRANSPOSASE FOR INSERTION SEQUENCE ELEMENT IS1557"/>
    <property type="match status" value="1"/>
</dbReference>
<evidence type="ECO:0000256" key="1">
    <source>
        <dbReference type="SAM" id="MobiDB-lite"/>
    </source>
</evidence>